<proteinExistence type="predicted"/>
<dbReference type="AlphaFoldDB" id="A0A5C5UTJ5"/>
<organism evidence="2 3">
    <name type="scientific">Posidoniimonas corsicana</name>
    <dbReference type="NCBI Taxonomy" id="1938618"/>
    <lineage>
        <taxon>Bacteria</taxon>
        <taxon>Pseudomonadati</taxon>
        <taxon>Planctomycetota</taxon>
        <taxon>Planctomycetia</taxon>
        <taxon>Pirellulales</taxon>
        <taxon>Lacipirellulaceae</taxon>
        <taxon>Posidoniimonas</taxon>
    </lineage>
</organism>
<keyword evidence="3" id="KW-1185">Reference proteome</keyword>
<accession>A0A5C5UTJ5</accession>
<evidence type="ECO:0000256" key="1">
    <source>
        <dbReference type="SAM" id="MobiDB-lite"/>
    </source>
</evidence>
<protein>
    <submittedName>
        <fullName evidence="2">Uncharacterized protein</fullName>
    </submittedName>
</protein>
<comment type="caution">
    <text evidence="2">The sequence shown here is derived from an EMBL/GenBank/DDBJ whole genome shotgun (WGS) entry which is preliminary data.</text>
</comment>
<dbReference type="EMBL" id="SIHJ01000011">
    <property type="protein sequence ID" value="TWT29179.1"/>
    <property type="molecule type" value="Genomic_DNA"/>
</dbReference>
<dbReference type="Proteomes" id="UP000316714">
    <property type="component" value="Unassembled WGS sequence"/>
</dbReference>
<evidence type="ECO:0000313" key="3">
    <source>
        <dbReference type="Proteomes" id="UP000316714"/>
    </source>
</evidence>
<sequence length="294" mass="32939">MGVESRGFRSRRELLDATADLTDVATSILVVWYWIETDRRVRRRPEAIAAIGPRGVAALKEYVFHLQRASHVAVENAVNRLQVTCPKFDEFTEEEFLAMLEPACQRLRDPLSHGGLLKFATQESPAERLLIDLKAKPYATLVLTMRFRDAFERWRKAMVALCGSTKDAAAVAAAARDEGWRLWIADDEDPLGELPEERDAAGDQLGNSPVDRARSWTPPEVSGEPVGIDSNWARAQLGILPTGRASLKGKLEAELTLNRLSKLTKLLAAHRNSNVHRDFRLRHKCLGSHHVYVS</sequence>
<name>A0A5C5UTJ5_9BACT</name>
<reference evidence="2 3" key="1">
    <citation type="submission" date="2019-02" db="EMBL/GenBank/DDBJ databases">
        <title>Deep-cultivation of Planctomycetes and their phenomic and genomic characterization uncovers novel biology.</title>
        <authorList>
            <person name="Wiegand S."/>
            <person name="Jogler M."/>
            <person name="Boedeker C."/>
            <person name="Pinto D."/>
            <person name="Vollmers J."/>
            <person name="Rivas-Marin E."/>
            <person name="Kohn T."/>
            <person name="Peeters S.H."/>
            <person name="Heuer A."/>
            <person name="Rast P."/>
            <person name="Oberbeckmann S."/>
            <person name="Bunk B."/>
            <person name="Jeske O."/>
            <person name="Meyerdierks A."/>
            <person name="Storesund J.E."/>
            <person name="Kallscheuer N."/>
            <person name="Luecker S."/>
            <person name="Lage O.M."/>
            <person name="Pohl T."/>
            <person name="Merkel B.J."/>
            <person name="Hornburger P."/>
            <person name="Mueller R.-W."/>
            <person name="Bruemmer F."/>
            <person name="Labrenz M."/>
            <person name="Spormann A.M."/>
            <person name="Op Den Camp H."/>
            <person name="Overmann J."/>
            <person name="Amann R."/>
            <person name="Jetten M.S.M."/>
            <person name="Mascher T."/>
            <person name="Medema M.H."/>
            <person name="Devos D.P."/>
            <person name="Kaster A.-K."/>
            <person name="Ovreas L."/>
            <person name="Rohde M."/>
            <person name="Galperin M.Y."/>
            <person name="Jogler C."/>
        </authorList>
    </citation>
    <scope>NUCLEOTIDE SEQUENCE [LARGE SCALE GENOMIC DNA]</scope>
    <source>
        <strain evidence="2 3">KOR34</strain>
    </source>
</reference>
<gene>
    <name evidence="2" type="ORF">KOR34_53180</name>
</gene>
<feature type="region of interest" description="Disordered" evidence="1">
    <location>
        <begin position="193"/>
        <end position="227"/>
    </location>
</feature>
<evidence type="ECO:0000313" key="2">
    <source>
        <dbReference type="EMBL" id="TWT29179.1"/>
    </source>
</evidence>